<accession>A0A6D2IM29</accession>
<organism evidence="1 2">
    <name type="scientific">Microthlaspi erraticum</name>
    <dbReference type="NCBI Taxonomy" id="1685480"/>
    <lineage>
        <taxon>Eukaryota</taxon>
        <taxon>Viridiplantae</taxon>
        <taxon>Streptophyta</taxon>
        <taxon>Embryophyta</taxon>
        <taxon>Tracheophyta</taxon>
        <taxon>Spermatophyta</taxon>
        <taxon>Magnoliopsida</taxon>
        <taxon>eudicotyledons</taxon>
        <taxon>Gunneridae</taxon>
        <taxon>Pentapetalae</taxon>
        <taxon>rosids</taxon>
        <taxon>malvids</taxon>
        <taxon>Brassicales</taxon>
        <taxon>Brassicaceae</taxon>
        <taxon>Coluteocarpeae</taxon>
        <taxon>Microthlaspi</taxon>
    </lineage>
</organism>
<evidence type="ECO:0000313" key="1">
    <source>
        <dbReference type="EMBL" id="CAA7027684.1"/>
    </source>
</evidence>
<dbReference type="Proteomes" id="UP000467841">
    <property type="component" value="Unassembled WGS sequence"/>
</dbReference>
<gene>
    <name evidence="1" type="ORF">MERR_LOCUS14919</name>
</gene>
<evidence type="ECO:0000313" key="2">
    <source>
        <dbReference type="Proteomes" id="UP000467841"/>
    </source>
</evidence>
<dbReference type="AlphaFoldDB" id="A0A6D2IM29"/>
<name>A0A6D2IM29_9BRAS</name>
<comment type="caution">
    <text evidence="1">The sequence shown here is derived from an EMBL/GenBank/DDBJ whole genome shotgun (WGS) entry which is preliminary data.</text>
</comment>
<proteinExistence type="predicted"/>
<protein>
    <submittedName>
        <fullName evidence="1">Uncharacterized protein</fullName>
    </submittedName>
</protein>
<sequence length="103" mass="11572">MLVKLQEVVSNRWLRLCLDLVLSAICLARSRPDVASLVYLMNRDVFSVLSFGFADQNLILWSLVQFGGLGSRSLGVGRELFSLYASWPRKCAGLNFFKSVRAN</sequence>
<keyword evidence="2" id="KW-1185">Reference proteome</keyword>
<dbReference type="EMBL" id="CACVBM020001059">
    <property type="protein sequence ID" value="CAA7027684.1"/>
    <property type="molecule type" value="Genomic_DNA"/>
</dbReference>
<reference evidence="1" key="1">
    <citation type="submission" date="2020-01" db="EMBL/GenBank/DDBJ databases">
        <authorList>
            <person name="Mishra B."/>
        </authorList>
    </citation>
    <scope>NUCLEOTIDE SEQUENCE [LARGE SCALE GENOMIC DNA]</scope>
</reference>